<dbReference type="RefSeq" id="WP_119342403.1">
    <property type="nucleotide sequence ID" value="NZ_BJXL01000173.1"/>
</dbReference>
<proteinExistence type="inferred from homology"/>
<keyword evidence="2" id="KW-0813">Transport</keyword>
<evidence type="ECO:0000256" key="1">
    <source>
        <dbReference type="ARBA" id="ARBA00005695"/>
    </source>
</evidence>
<name>A0A511R7B2_9DEIN</name>
<dbReference type="EMBL" id="BJXL01000173">
    <property type="protein sequence ID" value="GEM85097.1"/>
    <property type="molecule type" value="Genomic_DNA"/>
</dbReference>
<dbReference type="InterPro" id="IPR039424">
    <property type="entry name" value="SBP_5"/>
</dbReference>
<dbReference type="CDD" id="cd08513">
    <property type="entry name" value="PBP2_thermophilic_Hb8_like"/>
    <property type="match status" value="1"/>
</dbReference>
<comment type="similarity">
    <text evidence="1">Belongs to the bacterial solute-binding protein 5 family.</text>
</comment>
<protein>
    <submittedName>
        <fullName evidence="6">Diguanylate phosphodiesterase</fullName>
    </submittedName>
</protein>
<comment type="caution">
    <text evidence="6">The sequence shown here is derived from an EMBL/GenBank/DDBJ whole genome shotgun (WGS) entry which is preliminary data.</text>
</comment>
<feature type="domain" description="Solute-binding protein family 5" evidence="5">
    <location>
        <begin position="101"/>
        <end position="503"/>
    </location>
</feature>
<feature type="chain" id="PRO_5021849234" evidence="4">
    <location>
        <begin position="22"/>
        <end position="624"/>
    </location>
</feature>
<reference evidence="6 7" key="1">
    <citation type="submission" date="2019-07" db="EMBL/GenBank/DDBJ databases">
        <title>Whole genome shotgun sequence of Meiothermus hypogaeus NBRC 106114.</title>
        <authorList>
            <person name="Hosoyama A."/>
            <person name="Uohara A."/>
            <person name="Ohji S."/>
            <person name="Ichikawa N."/>
        </authorList>
    </citation>
    <scope>NUCLEOTIDE SEQUENCE [LARGE SCALE GENOMIC DNA]</scope>
    <source>
        <strain evidence="6 7">NBRC 106114</strain>
    </source>
</reference>
<organism evidence="6 7">
    <name type="scientific">Meiothermus hypogaeus NBRC 106114</name>
    <dbReference type="NCBI Taxonomy" id="1227553"/>
    <lineage>
        <taxon>Bacteria</taxon>
        <taxon>Thermotogati</taxon>
        <taxon>Deinococcota</taxon>
        <taxon>Deinococci</taxon>
        <taxon>Thermales</taxon>
        <taxon>Thermaceae</taxon>
        <taxon>Meiothermus</taxon>
    </lineage>
</organism>
<evidence type="ECO:0000313" key="7">
    <source>
        <dbReference type="Proteomes" id="UP000321197"/>
    </source>
</evidence>
<dbReference type="OrthoDB" id="137511at2"/>
<evidence type="ECO:0000256" key="3">
    <source>
        <dbReference type="ARBA" id="ARBA00022729"/>
    </source>
</evidence>
<dbReference type="GO" id="GO:0015833">
    <property type="term" value="P:peptide transport"/>
    <property type="evidence" value="ECO:0007669"/>
    <property type="project" value="TreeGrafter"/>
</dbReference>
<keyword evidence="3 4" id="KW-0732">Signal</keyword>
<dbReference type="PANTHER" id="PTHR30290">
    <property type="entry name" value="PERIPLASMIC BINDING COMPONENT OF ABC TRANSPORTER"/>
    <property type="match status" value="1"/>
</dbReference>
<evidence type="ECO:0000256" key="2">
    <source>
        <dbReference type="ARBA" id="ARBA00022448"/>
    </source>
</evidence>
<dbReference type="Gene3D" id="3.90.76.10">
    <property type="entry name" value="Dipeptide-binding Protein, Domain 1"/>
    <property type="match status" value="1"/>
</dbReference>
<evidence type="ECO:0000313" key="6">
    <source>
        <dbReference type="EMBL" id="GEM85097.1"/>
    </source>
</evidence>
<feature type="signal peptide" evidence="4">
    <location>
        <begin position="1"/>
        <end position="21"/>
    </location>
</feature>
<dbReference type="Gene3D" id="3.40.190.10">
    <property type="entry name" value="Periplasmic binding protein-like II"/>
    <property type="match status" value="1"/>
</dbReference>
<accession>A0A511R7B2</accession>
<dbReference type="PANTHER" id="PTHR30290:SF9">
    <property type="entry name" value="OLIGOPEPTIDE-BINDING PROTEIN APPA"/>
    <property type="match status" value="1"/>
</dbReference>
<dbReference type="SUPFAM" id="SSF53850">
    <property type="entry name" value="Periplasmic binding protein-like II"/>
    <property type="match status" value="1"/>
</dbReference>
<dbReference type="Pfam" id="PF00496">
    <property type="entry name" value="SBP_bac_5"/>
    <property type="match status" value="1"/>
</dbReference>
<dbReference type="Gene3D" id="3.10.105.10">
    <property type="entry name" value="Dipeptide-binding Protein, Domain 3"/>
    <property type="match status" value="1"/>
</dbReference>
<dbReference type="Proteomes" id="UP000321197">
    <property type="component" value="Unassembled WGS sequence"/>
</dbReference>
<dbReference type="AlphaFoldDB" id="A0A511R7B2"/>
<evidence type="ECO:0000259" key="5">
    <source>
        <dbReference type="Pfam" id="PF00496"/>
    </source>
</evidence>
<dbReference type="InterPro" id="IPR000914">
    <property type="entry name" value="SBP_5_dom"/>
</dbReference>
<evidence type="ECO:0000256" key="4">
    <source>
        <dbReference type="SAM" id="SignalP"/>
    </source>
</evidence>
<gene>
    <name evidence="6" type="ORF">MHY01S_32630</name>
</gene>
<dbReference type="GO" id="GO:1904680">
    <property type="term" value="F:peptide transmembrane transporter activity"/>
    <property type="evidence" value="ECO:0007669"/>
    <property type="project" value="TreeGrafter"/>
</dbReference>
<sequence>MNRYSKIVALGLTLVAGAALAGPADNSLVVGASQEPRVLAGDFLNVISNQSIKVEIENYLFAPLIVQNLRAENEAVLATEVPTLANRRLRVTDIGGGKRRLEIDITLKPNLRWSDGDPLDTDDFAFYFEVGKAKGMALNNPDYWERVNLRVRDKQNMTVIFEPAYYYDTYGSPMGYAPVHKMGPEWEKVKAAAAPLNPDRDAQRLNELYRNFFQQFSSNQAINAGRMVYSGPFRVQRWVSNSSIELVRNPNFNAITPQGGANNYVQRVIYRIIQNTNSLLVAILGGGIDATSTVGISADQARSKQLTSRAAGRFDIWAIPGAIWEHIDINKFTNVQRVRDLTLDDKRTRQALLHAINRDAWVQAFFDGAEPVSHTWVAPSNPLFNPNVKKYEYNPARARELLAQVGWRPGPDGILQRTVDGRTVRFELDWVTTAGNAIRARTQQLFIEQWRQVGIAVKTANAPSAVVFADDFIQRAEEGKWVFFMFAWVSSLAEDGNLFQFKNLNTGAQLVPSKENNYAGQNIGNWRNDEFDRLTSQGVLEFDEARRKQLFARAQEIWAEELPALPLRFRSNFLVVRSGLVNYVASTYSGGNGYPGWNAWEIGWASRGAAKRHDQAQAGGIAIK</sequence>